<gene>
    <name evidence="10" type="ORF">C8E83_3605</name>
</gene>
<feature type="transmembrane region" description="Helical" evidence="7">
    <location>
        <begin position="130"/>
        <end position="151"/>
    </location>
</feature>
<evidence type="ECO:0000256" key="8">
    <source>
        <dbReference type="SAM" id="MobiDB-lite"/>
    </source>
</evidence>
<feature type="transmembrane region" description="Helical" evidence="7">
    <location>
        <begin position="38"/>
        <end position="59"/>
    </location>
</feature>
<dbReference type="GO" id="GO:0005886">
    <property type="term" value="C:plasma membrane"/>
    <property type="evidence" value="ECO:0007669"/>
    <property type="project" value="UniProtKB-SubCell"/>
</dbReference>
<dbReference type="OrthoDB" id="5174895at2"/>
<dbReference type="Pfam" id="PF00528">
    <property type="entry name" value="BPD_transp_1"/>
    <property type="match status" value="1"/>
</dbReference>
<evidence type="ECO:0000259" key="9">
    <source>
        <dbReference type="PROSITE" id="PS50928"/>
    </source>
</evidence>
<keyword evidence="6 7" id="KW-0472">Membrane</keyword>
<dbReference type="PANTHER" id="PTHR30193:SF37">
    <property type="entry name" value="INNER MEMBRANE ABC TRANSPORTER PERMEASE PROTEIN YCJO"/>
    <property type="match status" value="1"/>
</dbReference>
<dbReference type="EMBL" id="RBKS01000001">
    <property type="protein sequence ID" value="RKR76429.1"/>
    <property type="molecule type" value="Genomic_DNA"/>
</dbReference>
<keyword evidence="2 7" id="KW-0813">Transport</keyword>
<dbReference type="SUPFAM" id="SSF161098">
    <property type="entry name" value="MetI-like"/>
    <property type="match status" value="1"/>
</dbReference>
<evidence type="ECO:0000256" key="5">
    <source>
        <dbReference type="ARBA" id="ARBA00022989"/>
    </source>
</evidence>
<dbReference type="InterPro" id="IPR000515">
    <property type="entry name" value="MetI-like"/>
</dbReference>
<feature type="transmembrane region" description="Helical" evidence="7">
    <location>
        <begin position="97"/>
        <end position="118"/>
    </location>
</feature>
<keyword evidence="4 7" id="KW-0812">Transmembrane</keyword>
<feature type="transmembrane region" description="Helical" evidence="7">
    <location>
        <begin position="287"/>
        <end position="309"/>
    </location>
</feature>
<dbReference type="Gene3D" id="1.10.3720.10">
    <property type="entry name" value="MetI-like"/>
    <property type="match status" value="1"/>
</dbReference>
<evidence type="ECO:0000256" key="7">
    <source>
        <dbReference type="RuleBase" id="RU363032"/>
    </source>
</evidence>
<organism evidence="10 11">
    <name type="scientific">Frondihabitans australicus</name>
    <dbReference type="NCBI Taxonomy" id="386892"/>
    <lineage>
        <taxon>Bacteria</taxon>
        <taxon>Bacillati</taxon>
        <taxon>Actinomycetota</taxon>
        <taxon>Actinomycetes</taxon>
        <taxon>Micrococcales</taxon>
        <taxon>Microbacteriaceae</taxon>
        <taxon>Frondihabitans</taxon>
    </lineage>
</organism>
<comment type="subcellular location">
    <subcellularLocation>
        <location evidence="1 7">Cell membrane</location>
        <topology evidence="1 7">Multi-pass membrane protein</topology>
    </subcellularLocation>
</comment>
<name>A0A495IKX6_9MICO</name>
<evidence type="ECO:0000256" key="3">
    <source>
        <dbReference type="ARBA" id="ARBA00022475"/>
    </source>
</evidence>
<feature type="transmembrane region" description="Helical" evidence="7">
    <location>
        <begin position="225"/>
        <end position="250"/>
    </location>
</feature>
<keyword evidence="3" id="KW-1003">Cell membrane</keyword>
<evidence type="ECO:0000313" key="11">
    <source>
        <dbReference type="Proteomes" id="UP000280008"/>
    </source>
</evidence>
<feature type="region of interest" description="Disordered" evidence="8">
    <location>
        <begin position="1"/>
        <end position="27"/>
    </location>
</feature>
<accession>A0A495IKX6</accession>
<evidence type="ECO:0000256" key="4">
    <source>
        <dbReference type="ARBA" id="ARBA00022692"/>
    </source>
</evidence>
<dbReference type="GO" id="GO:0055085">
    <property type="term" value="P:transmembrane transport"/>
    <property type="evidence" value="ECO:0007669"/>
    <property type="project" value="InterPro"/>
</dbReference>
<keyword evidence="5 7" id="KW-1133">Transmembrane helix</keyword>
<evidence type="ECO:0000313" key="10">
    <source>
        <dbReference type="EMBL" id="RKR76429.1"/>
    </source>
</evidence>
<proteinExistence type="inferred from homology"/>
<reference evidence="10 11" key="1">
    <citation type="submission" date="2018-10" db="EMBL/GenBank/DDBJ databases">
        <title>Sequencing the genomes of 1000 actinobacteria strains.</title>
        <authorList>
            <person name="Klenk H.-P."/>
        </authorList>
    </citation>
    <scope>NUCLEOTIDE SEQUENCE [LARGE SCALE GENOMIC DNA]</scope>
    <source>
        <strain evidence="10 11">DSM 17894</strain>
    </source>
</reference>
<keyword evidence="11" id="KW-1185">Reference proteome</keyword>
<dbReference type="PANTHER" id="PTHR30193">
    <property type="entry name" value="ABC TRANSPORTER PERMEASE PROTEIN"/>
    <property type="match status" value="1"/>
</dbReference>
<dbReference type="InterPro" id="IPR035906">
    <property type="entry name" value="MetI-like_sf"/>
</dbReference>
<sequence>MASTTPVTVPRPRDTTPRSRGGGRPAKRLQLRPSGLPWILPALVLVVGLLYYCIGYTGYISTLTWNGTDIEKLHVGLANYVAALQDPVFWKALFHTVVYFVTTFVIQTALGVFFALLLHSRVRLGALYKIILFVPVVLAPAVMAPVFRQVFAADGQFNFVLDHIGLSSLAQPWLAQSSTALPVIMSITIWEWTGLTFILYYAAMGQIEPEMLEAARLDGAGNGRVLWSIIWPSLRGTTTALLMLSAISALKTFDIPYLVTVGGPNYSTEFLGTLIYRQSIPQSNVGYGAALSILLLILALGLAIVLQLVGRERKN</sequence>
<evidence type="ECO:0000256" key="6">
    <source>
        <dbReference type="ARBA" id="ARBA00023136"/>
    </source>
</evidence>
<dbReference type="Proteomes" id="UP000280008">
    <property type="component" value="Unassembled WGS sequence"/>
</dbReference>
<dbReference type="CDD" id="cd06261">
    <property type="entry name" value="TM_PBP2"/>
    <property type="match status" value="1"/>
</dbReference>
<comment type="caution">
    <text evidence="10">The sequence shown here is derived from an EMBL/GenBank/DDBJ whole genome shotgun (WGS) entry which is preliminary data.</text>
</comment>
<dbReference type="InterPro" id="IPR051393">
    <property type="entry name" value="ABC_transporter_permease"/>
</dbReference>
<evidence type="ECO:0000256" key="1">
    <source>
        <dbReference type="ARBA" id="ARBA00004651"/>
    </source>
</evidence>
<feature type="compositionally biased region" description="Low complexity" evidence="8">
    <location>
        <begin position="1"/>
        <end position="10"/>
    </location>
</feature>
<feature type="domain" description="ABC transmembrane type-1" evidence="9">
    <location>
        <begin position="93"/>
        <end position="306"/>
    </location>
</feature>
<dbReference type="AlphaFoldDB" id="A0A495IKX6"/>
<feature type="transmembrane region" description="Helical" evidence="7">
    <location>
        <begin position="183"/>
        <end position="204"/>
    </location>
</feature>
<dbReference type="PROSITE" id="PS50928">
    <property type="entry name" value="ABC_TM1"/>
    <property type="match status" value="1"/>
</dbReference>
<protein>
    <submittedName>
        <fullName evidence="10">Raffinose/stachyose/melibiose transport system permease protein</fullName>
    </submittedName>
</protein>
<evidence type="ECO:0000256" key="2">
    <source>
        <dbReference type="ARBA" id="ARBA00022448"/>
    </source>
</evidence>
<comment type="similarity">
    <text evidence="7">Belongs to the binding-protein-dependent transport system permease family.</text>
</comment>